<reference evidence="2 3" key="1">
    <citation type="journal article" date="1998" name="Science">
        <title>Genome sequence of the nematode C. elegans: a platform for investigating biology.</title>
        <authorList>
            <consortium name="The C. elegans sequencing consortium"/>
            <person name="Sulson J.E."/>
            <person name="Waterston R."/>
        </authorList>
    </citation>
    <scope>NUCLEOTIDE SEQUENCE [LARGE SCALE GENOMIC DNA]</scope>
    <source>
        <strain evidence="2 3">Bristol N2</strain>
    </source>
</reference>
<dbReference type="STRING" id="6239.K07A1.4.1"/>
<dbReference type="WormBase" id="K07A1.4">
    <property type="protein sequence ID" value="CE53739"/>
    <property type="gene ID" value="WBGene00010611"/>
</dbReference>
<keyword evidence="1" id="KW-0732">Signal</keyword>
<dbReference type="InParanoid" id="O01339"/>
<dbReference type="FunCoup" id="O01339">
    <property type="interactions" value="238"/>
</dbReference>
<evidence type="ECO:0000313" key="2">
    <source>
        <dbReference type="EMBL" id="CAB03166.2"/>
    </source>
</evidence>
<evidence type="ECO:0000313" key="4">
    <source>
        <dbReference type="WormBase" id="K07A1.4"/>
    </source>
</evidence>
<dbReference type="AlphaFoldDB" id="O01339"/>
<dbReference type="eggNOG" id="ENOG502TIMZ">
    <property type="taxonomic scope" value="Eukaryota"/>
</dbReference>
<dbReference type="EMBL" id="BX284601">
    <property type="protein sequence ID" value="CAB03166.2"/>
    <property type="molecule type" value="Genomic_DNA"/>
</dbReference>
<dbReference type="UCSC" id="K07A1.4">
    <property type="organism name" value="c. elegans"/>
</dbReference>
<dbReference type="Bgee" id="WBGene00010611">
    <property type="expression patterns" value="Expressed in material anatomical entity and 2 other cell types or tissues"/>
</dbReference>
<organism evidence="2 3">
    <name type="scientific">Caenorhabditis elegans</name>
    <dbReference type="NCBI Taxonomy" id="6239"/>
    <lineage>
        <taxon>Eukaryota</taxon>
        <taxon>Metazoa</taxon>
        <taxon>Ecdysozoa</taxon>
        <taxon>Nematoda</taxon>
        <taxon>Chromadorea</taxon>
        <taxon>Rhabditida</taxon>
        <taxon>Rhabditina</taxon>
        <taxon>Rhabditomorpha</taxon>
        <taxon>Rhabditoidea</taxon>
        <taxon>Rhabditidae</taxon>
        <taxon>Peloderinae</taxon>
        <taxon>Caenorhabditis</taxon>
    </lineage>
</organism>
<proteinExistence type="predicted"/>
<dbReference type="AGR" id="WB:WBGene00010611"/>
<dbReference type="HOGENOM" id="CLU_944085_0_0_1"/>
<sequence>MHRSVIFLLTNVVLCIASVDRFLFDVSLTCHLHHIGRYSYKIQFVESDFWVLNKDDIITPPKFGEALPGSHNFTMFGKQEGDEITSEGYDVRMLLTHNCNGNREDIGAYMYVKPLCPIGTGLCHFKISRDITDMRGKVTMYANLVDD</sequence>
<dbReference type="OrthoDB" id="5849319at2759"/>
<dbReference type="PaxDb" id="6239-K07A1.4"/>
<name>O01339_CAEEL</name>
<evidence type="ECO:0000256" key="1">
    <source>
        <dbReference type="SAM" id="SignalP"/>
    </source>
</evidence>
<gene>
    <name evidence="2" type="ORF">CELE_K07A1.4</name>
    <name evidence="2 4" type="ORF">K07A1.4</name>
</gene>
<feature type="signal peptide" evidence="1">
    <location>
        <begin position="1"/>
        <end position="17"/>
    </location>
</feature>
<dbReference type="PeptideAtlas" id="O01339"/>
<evidence type="ECO:0000313" key="3">
    <source>
        <dbReference type="Proteomes" id="UP000001940"/>
    </source>
</evidence>
<keyword evidence="3" id="KW-1185">Reference proteome</keyword>
<dbReference type="PIR" id="T23379">
    <property type="entry name" value="T23379"/>
</dbReference>
<dbReference type="PANTHER" id="PTHR21479:SF8">
    <property type="entry name" value="ML DOMAIN-CONTAINING PROTEIN-RELATED"/>
    <property type="match status" value="1"/>
</dbReference>
<dbReference type="Proteomes" id="UP000001940">
    <property type="component" value="Chromosome I"/>
</dbReference>
<feature type="chain" id="PRO_5023827515" evidence="1">
    <location>
        <begin position="18"/>
        <end position="147"/>
    </location>
</feature>
<protein>
    <submittedName>
        <fullName evidence="2">TransThyretin-Related family domain</fullName>
    </submittedName>
</protein>
<accession>O01339</accession>
<dbReference type="PANTHER" id="PTHR21479">
    <property type="match status" value="1"/>
</dbReference>